<dbReference type="AlphaFoldDB" id="A0AAW1KLX2"/>
<reference evidence="1 2" key="1">
    <citation type="journal article" date="2024" name="BMC Genomics">
        <title>De novo assembly and annotation of Popillia japonica's genome with initial clues to its potential as an invasive pest.</title>
        <authorList>
            <person name="Cucini C."/>
            <person name="Boschi S."/>
            <person name="Funari R."/>
            <person name="Cardaioli E."/>
            <person name="Iannotti N."/>
            <person name="Marturano G."/>
            <person name="Paoli F."/>
            <person name="Bruttini M."/>
            <person name="Carapelli A."/>
            <person name="Frati F."/>
            <person name="Nardi F."/>
        </authorList>
    </citation>
    <scope>NUCLEOTIDE SEQUENCE [LARGE SCALE GENOMIC DNA]</scope>
    <source>
        <strain evidence="1">DMR45628</strain>
    </source>
</reference>
<name>A0AAW1KLX2_POPJA</name>
<evidence type="ECO:0000313" key="2">
    <source>
        <dbReference type="Proteomes" id="UP001458880"/>
    </source>
</evidence>
<sequence length="94" mass="10619">MFLSNDNDDCASVMFNLHDSREGERRLGSGCTQLRTMGRDCLSVFLLNGATVRVWMYATTYYGKGLPLCLPPKRLSNNGTVKDRRITFVELPNL</sequence>
<dbReference type="EMBL" id="JASPKY010000206">
    <property type="protein sequence ID" value="KAK9720818.1"/>
    <property type="molecule type" value="Genomic_DNA"/>
</dbReference>
<evidence type="ECO:0000313" key="1">
    <source>
        <dbReference type="EMBL" id="KAK9720818.1"/>
    </source>
</evidence>
<proteinExistence type="predicted"/>
<dbReference type="Proteomes" id="UP001458880">
    <property type="component" value="Unassembled WGS sequence"/>
</dbReference>
<comment type="caution">
    <text evidence="1">The sequence shown here is derived from an EMBL/GenBank/DDBJ whole genome shotgun (WGS) entry which is preliminary data.</text>
</comment>
<organism evidence="1 2">
    <name type="scientific">Popillia japonica</name>
    <name type="common">Japanese beetle</name>
    <dbReference type="NCBI Taxonomy" id="7064"/>
    <lineage>
        <taxon>Eukaryota</taxon>
        <taxon>Metazoa</taxon>
        <taxon>Ecdysozoa</taxon>
        <taxon>Arthropoda</taxon>
        <taxon>Hexapoda</taxon>
        <taxon>Insecta</taxon>
        <taxon>Pterygota</taxon>
        <taxon>Neoptera</taxon>
        <taxon>Endopterygota</taxon>
        <taxon>Coleoptera</taxon>
        <taxon>Polyphaga</taxon>
        <taxon>Scarabaeiformia</taxon>
        <taxon>Scarabaeidae</taxon>
        <taxon>Rutelinae</taxon>
        <taxon>Popillia</taxon>
    </lineage>
</organism>
<gene>
    <name evidence="1" type="ORF">QE152_g21838</name>
</gene>
<keyword evidence="2" id="KW-1185">Reference proteome</keyword>
<accession>A0AAW1KLX2</accession>
<protein>
    <submittedName>
        <fullName evidence="1">Uncharacterized protein</fullName>
    </submittedName>
</protein>